<dbReference type="InterPro" id="IPR012907">
    <property type="entry name" value="Peptidase_S11_C"/>
</dbReference>
<proteinExistence type="inferred from homology"/>
<comment type="pathway">
    <text evidence="2">Cell wall biogenesis; peptidoglycan biosynthesis.</text>
</comment>
<dbReference type="Gene3D" id="3.40.710.10">
    <property type="entry name" value="DD-peptidase/beta-lactamase superfamily"/>
    <property type="match status" value="1"/>
</dbReference>
<dbReference type="GO" id="GO:0009252">
    <property type="term" value="P:peptidoglycan biosynthetic process"/>
    <property type="evidence" value="ECO:0007669"/>
    <property type="project" value="UniProtKB-UniPathway"/>
</dbReference>
<reference evidence="19" key="1">
    <citation type="submission" date="2012-01" db="EMBL/GenBank/DDBJ databases">
        <title>The Genome Sequence of Treponema denticola H-22.</title>
        <authorList>
            <consortium name="The Broad Institute Genome Sequencing Platform"/>
            <person name="Earl A."/>
            <person name="Ward D."/>
            <person name="Feldgarden M."/>
            <person name="Gevers D."/>
            <person name="Blanton J.M."/>
            <person name="Fenno C.J."/>
            <person name="Baranova O.V."/>
            <person name="Mathney J."/>
            <person name="Dewhirst F.E."/>
            <person name="Izard J."/>
            <person name="Young S.K."/>
            <person name="Zeng Q."/>
            <person name="Gargeya S."/>
            <person name="Fitzgerald M."/>
            <person name="Haas B."/>
            <person name="Abouelleil A."/>
            <person name="Alvarado L."/>
            <person name="Arachchi H.M."/>
            <person name="Berlin A."/>
            <person name="Chapman S.B."/>
            <person name="Gearin G."/>
            <person name="Goldberg J."/>
            <person name="Griggs A."/>
            <person name="Gujja S."/>
            <person name="Hansen M."/>
            <person name="Heiman D."/>
            <person name="Howarth C."/>
            <person name="Larimer J."/>
            <person name="Lui A."/>
            <person name="MacDonald P.J.P."/>
            <person name="McCowen C."/>
            <person name="Montmayeur A."/>
            <person name="Murphy C."/>
            <person name="Neiman D."/>
            <person name="Pearson M."/>
            <person name="Priest M."/>
            <person name="Roberts A."/>
            <person name="Saif S."/>
            <person name="Shea T."/>
            <person name="Sisk P."/>
            <person name="Stolte C."/>
            <person name="Sykes S."/>
            <person name="Wortman J."/>
            <person name="Nusbaum C."/>
            <person name="Birren B."/>
        </authorList>
    </citation>
    <scope>NUCLEOTIDE SEQUENCE [LARGE SCALE GENOMIC DNA]</scope>
    <source>
        <strain evidence="19">H-22</strain>
    </source>
</reference>
<evidence type="ECO:0000256" key="1">
    <source>
        <dbReference type="ARBA" id="ARBA00003217"/>
    </source>
</evidence>
<sequence>MKHSTNGIIKFIFVLLGAVLFCVLAFAGFIFFHVSELKKAQPLEVSQEEKTTALKTFYSRHKINNEFPPLNSIENFLPVKSSSSEINPSTQKIELPKIDADSYILIHANTGTILAESNADKIIPPASLTKLVTIYTMLQKPEFKDLKKVVFPPEEAWAIFLPKGAAWMGLGENQSLSIEELIRGMAVCSGNDAALAAALLTEGSLEKFTLKMNEAVKTMGLKSTRFEDSSGLSEKNQTTARDFALFSLHYLKQYPENLKKFHSVNEISYPQKHNILIKKNSDGLKDFQMKPATNTLLKKIEGCDGLKTGFIYESGFNISLTAQKNGERFIAVILGGHGKNFTEGIFKREQNSIKLMNFAFDNFKSFDIREHNKIKKSVSVLGSNLNVKTSAFIPLLADEDFSQDYLTVFKNDERHIEQVIILPDVIMAPLFAGQQIGRIEYRIKDSDIVLKTIPLICPLDIKEGSSFRKFIDGFYRFF</sequence>
<keyword evidence="16" id="KW-0472">Membrane</keyword>
<feature type="binding site" evidence="14">
    <location>
        <position position="307"/>
    </location>
    <ligand>
        <name>substrate</name>
    </ligand>
</feature>
<dbReference type="EMBL" id="AGDV01000021">
    <property type="protein sequence ID" value="EMB30668.1"/>
    <property type="molecule type" value="Genomic_DNA"/>
</dbReference>
<evidence type="ECO:0000256" key="4">
    <source>
        <dbReference type="ARBA" id="ARBA00012448"/>
    </source>
</evidence>
<evidence type="ECO:0000256" key="9">
    <source>
        <dbReference type="ARBA" id="ARBA00022960"/>
    </source>
</evidence>
<keyword evidence="5" id="KW-0121">Carboxypeptidase</keyword>
<dbReference type="GO" id="GO:0008360">
    <property type="term" value="P:regulation of cell shape"/>
    <property type="evidence" value="ECO:0007669"/>
    <property type="project" value="UniProtKB-KW"/>
</dbReference>
<keyword evidence="11" id="KW-0961">Cell wall biogenesis/degradation</keyword>
<evidence type="ECO:0000256" key="11">
    <source>
        <dbReference type="ARBA" id="ARBA00023316"/>
    </source>
</evidence>
<dbReference type="InterPro" id="IPR037167">
    <property type="entry name" value="Peptidase_S11_C_sf"/>
</dbReference>
<feature type="active site" description="Acyl-ester intermediate" evidence="13">
    <location>
        <position position="127"/>
    </location>
</feature>
<evidence type="ECO:0000256" key="15">
    <source>
        <dbReference type="RuleBase" id="RU004016"/>
    </source>
</evidence>
<comment type="catalytic activity">
    <reaction evidence="12">
        <text>Preferential cleavage: (Ac)2-L-Lys-D-Ala-|-D-Ala. Also transpeptidation of peptidyl-alanyl moieties that are N-acyl substituents of D-alanine.</text>
        <dbReference type="EC" id="3.4.16.4"/>
    </reaction>
</comment>
<keyword evidence="9" id="KW-0133">Cell shape</keyword>
<evidence type="ECO:0000256" key="16">
    <source>
        <dbReference type="SAM" id="Phobius"/>
    </source>
</evidence>
<evidence type="ECO:0000256" key="12">
    <source>
        <dbReference type="ARBA" id="ARBA00034000"/>
    </source>
</evidence>
<feature type="transmembrane region" description="Helical" evidence="16">
    <location>
        <begin position="12"/>
        <end position="34"/>
    </location>
</feature>
<dbReference type="InterPro" id="IPR001967">
    <property type="entry name" value="Peptidase_S11_N"/>
</dbReference>
<keyword evidence="6" id="KW-0645">Protease</keyword>
<dbReference type="GO" id="GO:0009002">
    <property type="term" value="F:serine-type D-Ala-D-Ala carboxypeptidase activity"/>
    <property type="evidence" value="ECO:0007669"/>
    <property type="project" value="UniProtKB-EC"/>
</dbReference>
<protein>
    <recommendedName>
        <fullName evidence="4">serine-type D-Ala-D-Ala carboxypeptidase</fullName>
        <ecNumber evidence="4">3.4.16.4</ecNumber>
    </recommendedName>
</protein>
<dbReference type="Proteomes" id="UP000011705">
    <property type="component" value="Chromosome"/>
</dbReference>
<comment type="similarity">
    <text evidence="3 15">Belongs to the peptidase S11 family.</text>
</comment>
<keyword evidence="7" id="KW-0732">Signal</keyword>
<dbReference type="SUPFAM" id="SSF56601">
    <property type="entry name" value="beta-lactamase/transpeptidase-like"/>
    <property type="match status" value="1"/>
</dbReference>
<evidence type="ECO:0000313" key="19">
    <source>
        <dbReference type="EMBL" id="EMB30668.1"/>
    </source>
</evidence>
<dbReference type="AlphaFoldDB" id="A0A0E2E1U8"/>
<feature type="domain" description="Peptidase S11 D-Ala-D-Ala carboxypeptidase A C-terminal" evidence="18">
    <location>
        <begin position="363"/>
        <end position="463"/>
    </location>
</feature>
<evidence type="ECO:0000256" key="6">
    <source>
        <dbReference type="ARBA" id="ARBA00022670"/>
    </source>
</evidence>
<organism evidence="19">
    <name type="scientific">Treponema denticola H-22</name>
    <dbReference type="NCBI Taxonomy" id="999432"/>
    <lineage>
        <taxon>Bacteria</taxon>
        <taxon>Pseudomonadati</taxon>
        <taxon>Spirochaetota</taxon>
        <taxon>Spirochaetia</taxon>
        <taxon>Spirochaetales</taxon>
        <taxon>Treponemataceae</taxon>
        <taxon>Treponema</taxon>
    </lineage>
</organism>
<comment type="function">
    <text evidence="1">Removes C-terminal D-alanyl residues from sugar-peptide cell wall precursors.</text>
</comment>
<evidence type="ECO:0000256" key="13">
    <source>
        <dbReference type="PIRSR" id="PIRSR618044-1"/>
    </source>
</evidence>
<evidence type="ECO:0000256" key="3">
    <source>
        <dbReference type="ARBA" id="ARBA00007164"/>
    </source>
</evidence>
<feature type="active site" description="Proton acceptor" evidence="13">
    <location>
        <position position="130"/>
    </location>
</feature>
<evidence type="ECO:0000256" key="5">
    <source>
        <dbReference type="ARBA" id="ARBA00022645"/>
    </source>
</evidence>
<dbReference type="PATRIC" id="fig|999432.5.peg.2445"/>
<dbReference type="InterPro" id="IPR015956">
    <property type="entry name" value="Peniciliin-bd_prot_C_sf"/>
</dbReference>
<evidence type="ECO:0000256" key="2">
    <source>
        <dbReference type="ARBA" id="ARBA00004752"/>
    </source>
</evidence>
<name>A0A0E2E1U8_TREDN</name>
<dbReference type="Pfam" id="PF07943">
    <property type="entry name" value="PBP5_C"/>
    <property type="match status" value="1"/>
</dbReference>
<feature type="domain" description="Peptidase S11 D-alanyl-D-alanine carboxypeptidase A N-terminal" evidence="17">
    <location>
        <begin position="93"/>
        <end position="336"/>
    </location>
</feature>
<evidence type="ECO:0000256" key="8">
    <source>
        <dbReference type="ARBA" id="ARBA00022801"/>
    </source>
</evidence>
<accession>A0A0E2E1U8</accession>
<dbReference type="GO" id="GO:0006508">
    <property type="term" value="P:proteolysis"/>
    <property type="evidence" value="ECO:0007669"/>
    <property type="project" value="UniProtKB-KW"/>
</dbReference>
<dbReference type="Gene3D" id="2.60.410.10">
    <property type="entry name" value="D-Ala-D-Ala carboxypeptidase, C-terminal domain"/>
    <property type="match status" value="1"/>
</dbReference>
<keyword evidence="16" id="KW-1133">Transmembrane helix</keyword>
<feature type="active site" evidence="13">
    <location>
        <position position="189"/>
    </location>
</feature>
<dbReference type="RefSeq" id="WP_002685842.1">
    <property type="nucleotide sequence ID" value="NZ_CM001795.1"/>
</dbReference>
<dbReference type="PANTHER" id="PTHR21581:SF6">
    <property type="entry name" value="TRAFFICKING PROTEIN PARTICLE COMPLEX SUBUNIT 12"/>
    <property type="match status" value="1"/>
</dbReference>
<dbReference type="EC" id="3.4.16.4" evidence="4"/>
<keyword evidence="10" id="KW-0573">Peptidoglycan synthesis</keyword>
<evidence type="ECO:0000259" key="18">
    <source>
        <dbReference type="Pfam" id="PF07943"/>
    </source>
</evidence>
<gene>
    <name evidence="19" type="ORF">HMPREF9726_02353</name>
</gene>
<comment type="caution">
    <text evidence="19">The sequence shown here is derived from an EMBL/GenBank/DDBJ whole genome shotgun (WGS) entry which is preliminary data.</text>
</comment>
<dbReference type="UniPathway" id="UPA00219"/>
<evidence type="ECO:0000259" key="17">
    <source>
        <dbReference type="Pfam" id="PF00768"/>
    </source>
</evidence>
<dbReference type="GO" id="GO:0071555">
    <property type="term" value="P:cell wall organization"/>
    <property type="evidence" value="ECO:0007669"/>
    <property type="project" value="UniProtKB-KW"/>
</dbReference>
<keyword evidence="16" id="KW-0812">Transmembrane</keyword>
<evidence type="ECO:0000256" key="14">
    <source>
        <dbReference type="PIRSR" id="PIRSR618044-2"/>
    </source>
</evidence>
<dbReference type="HOGENOM" id="CLU_027070_8_1_12"/>
<evidence type="ECO:0000256" key="10">
    <source>
        <dbReference type="ARBA" id="ARBA00022984"/>
    </source>
</evidence>
<dbReference type="MEROPS" id="S11.004"/>
<dbReference type="SUPFAM" id="SSF69189">
    <property type="entry name" value="Penicillin-binding protein associated domain"/>
    <property type="match status" value="1"/>
</dbReference>
<evidence type="ECO:0000256" key="7">
    <source>
        <dbReference type="ARBA" id="ARBA00022729"/>
    </source>
</evidence>
<dbReference type="PANTHER" id="PTHR21581">
    <property type="entry name" value="D-ALANYL-D-ALANINE CARBOXYPEPTIDASE"/>
    <property type="match status" value="1"/>
</dbReference>
<keyword evidence="8" id="KW-0378">Hydrolase</keyword>
<dbReference type="Pfam" id="PF00768">
    <property type="entry name" value="Peptidase_S11"/>
    <property type="match status" value="1"/>
</dbReference>
<dbReference type="InterPro" id="IPR018044">
    <property type="entry name" value="Peptidase_S11"/>
</dbReference>
<dbReference type="PRINTS" id="PR00725">
    <property type="entry name" value="DADACBPTASE1"/>
</dbReference>
<dbReference type="InterPro" id="IPR012338">
    <property type="entry name" value="Beta-lactam/transpept-like"/>
</dbReference>